<feature type="compositionally biased region" description="Gly residues" evidence="3">
    <location>
        <begin position="371"/>
        <end position="381"/>
    </location>
</feature>
<feature type="region of interest" description="Disordered" evidence="3">
    <location>
        <begin position="1"/>
        <end position="21"/>
    </location>
</feature>
<comment type="subcellular location">
    <subcellularLocation>
        <location evidence="1">Cell envelope</location>
    </subcellularLocation>
</comment>
<keyword evidence="7" id="KW-1185">Reference proteome</keyword>
<evidence type="ECO:0000313" key="7">
    <source>
        <dbReference type="Proteomes" id="UP001596435"/>
    </source>
</evidence>
<protein>
    <submittedName>
        <fullName evidence="6">Peptidoglycan-binding protein</fullName>
    </submittedName>
</protein>
<dbReference type="Gene3D" id="2.40.420.20">
    <property type="match status" value="1"/>
</dbReference>
<comment type="caution">
    <text evidence="6">The sequence shown here is derived from an EMBL/GenBank/DDBJ whole genome shotgun (WGS) entry which is preliminary data.</text>
</comment>
<dbReference type="SUPFAM" id="SSF47090">
    <property type="entry name" value="PGBD-like"/>
    <property type="match status" value="1"/>
</dbReference>
<gene>
    <name evidence="6" type="ORF">ACFQMG_12030</name>
</gene>
<dbReference type="InterPro" id="IPR050465">
    <property type="entry name" value="UPF0194_transport"/>
</dbReference>
<evidence type="ECO:0000313" key="6">
    <source>
        <dbReference type="EMBL" id="MFC7180282.1"/>
    </source>
</evidence>
<proteinExistence type="predicted"/>
<organism evidence="6 7">
    <name type="scientific">Kitasatospora paranensis</name>
    <dbReference type="NCBI Taxonomy" id="258053"/>
    <lineage>
        <taxon>Bacteria</taxon>
        <taxon>Bacillati</taxon>
        <taxon>Actinomycetota</taxon>
        <taxon>Actinomycetes</taxon>
        <taxon>Kitasatosporales</taxon>
        <taxon>Streptomycetaceae</taxon>
        <taxon>Kitasatospora</taxon>
    </lineage>
</organism>
<keyword evidence="4" id="KW-0812">Transmembrane</keyword>
<dbReference type="PANTHER" id="PTHR32347">
    <property type="entry name" value="EFFLUX SYSTEM COMPONENT YKNX-RELATED"/>
    <property type="match status" value="1"/>
</dbReference>
<feature type="region of interest" description="Disordered" evidence="3">
    <location>
        <begin position="232"/>
        <end position="251"/>
    </location>
</feature>
<dbReference type="Proteomes" id="UP001596435">
    <property type="component" value="Unassembled WGS sequence"/>
</dbReference>
<evidence type="ECO:0000256" key="3">
    <source>
        <dbReference type="SAM" id="MobiDB-lite"/>
    </source>
</evidence>
<dbReference type="InterPro" id="IPR036366">
    <property type="entry name" value="PGBDSf"/>
</dbReference>
<keyword evidence="4" id="KW-1133">Transmembrane helix</keyword>
<dbReference type="PANTHER" id="PTHR32347:SF23">
    <property type="entry name" value="BLL5650 PROTEIN"/>
    <property type="match status" value="1"/>
</dbReference>
<dbReference type="EMBL" id="JBHTAJ010000018">
    <property type="protein sequence ID" value="MFC7180282.1"/>
    <property type="molecule type" value="Genomic_DNA"/>
</dbReference>
<dbReference type="InterPro" id="IPR002477">
    <property type="entry name" value="Peptidoglycan-bd-like"/>
</dbReference>
<feature type="transmembrane region" description="Helical" evidence="4">
    <location>
        <begin position="28"/>
        <end position="50"/>
    </location>
</feature>
<evidence type="ECO:0000256" key="1">
    <source>
        <dbReference type="ARBA" id="ARBA00004196"/>
    </source>
</evidence>
<keyword evidence="4" id="KW-0472">Membrane</keyword>
<keyword evidence="2" id="KW-0175">Coiled coil</keyword>
<feature type="region of interest" description="Disordered" evidence="3">
    <location>
        <begin position="363"/>
        <end position="388"/>
    </location>
</feature>
<evidence type="ECO:0000256" key="2">
    <source>
        <dbReference type="ARBA" id="ARBA00023054"/>
    </source>
</evidence>
<sequence>MTELLEQNVGPRDEEQAPPSGAASRRRLFIALAVASALLATGGVVASTYVKSPGQLAAETKAPPLSMITATVEKRVLSDTVVARGSVEASSQFQVTPLGGGQGAAVQVVTAVHVKTGDAVRPGDVLLEVSGRPLIALPGAVPIYRDLKPGDHGTDVAQLQAALKSLGYPTTGDDGGRFGPATKQAVAKMYAHLGFDHPVTGVDDQAKLKTAQQAVDTAQRQVDALDAQIHAASGTPATTPPGGKSGASGGGESLATQLAYAKKALLSAQDDYRTTVDTTGPMIPISEAVFLPAFPAQVTAFTAKVGDPVKAPLITLSTGRLGVHSQMTPDRAALLKPGMPVEITVTATGKHVAGKITSIGEPSAADAQADGGQGGGSGGGALTSRVTIDPVDDLGPEWAGKDVQLTVTSASSGADVLVVPLSAVSTGADGVASVVKATKDSSGPPTRRVQVVAGLTGGGFVQVTPVRSGELAQGDQVLVSGS</sequence>
<feature type="domain" description="Peptidoglycan binding-like" evidence="5">
    <location>
        <begin position="153"/>
        <end position="202"/>
    </location>
</feature>
<dbReference type="InterPro" id="IPR036365">
    <property type="entry name" value="PGBD-like_sf"/>
</dbReference>
<dbReference type="Gene3D" id="1.10.101.10">
    <property type="entry name" value="PGBD-like superfamily/PGBD"/>
    <property type="match status" value="1"/>
</dbReference>
<accession>A0ABW2FVW5</accession>
<evidence type="ECO:0000256" key="4">
    <source>
        <dbReference type="SAM" id="Phobius"/>
    </source>
</evidence>
<name>A0ABW2FVW5_9ACTN</name>
<dbReference type="RefSeq" id="WP_380231050.1">
    <property type="nucleotide sequence ID" value="NZ_JBHSVH010000002.1"/>
</dbReference>
<reference evidence="7" key="1">
    <citation type="journal article" date="2019" name="Int. J. Syst. Evol. Microbiol.">
        <title>The Global Catalogue of Microorganisms (GCM) 10K type strain sequencing project: providing services to taxonomists for standard genome sequencing and annotation.</title>
        <authorList>
            <consortium name="The Broad Institute Genomics Platform"/>
            <consortium name="The Broad Institute Genome Sequencing Center for Infectious Disease"/>
            <person name="Wu L."/>
            <person name="Ma J."/>
        </authorList>
    </citation>
    <scope>NUCLEOTIDE SEQUENCE [LARGE SCALE GENOMIC DNA]</scope>
    <source>
        <strain evidence="7">CGMCC 1.12859</strain>
    </source>
</reference>
<dbReference type="Pfam" id="PF01471">
    <property type="entry name" value="PG_binding_1"/>
    <property type="match status" value="1"/>
</dbReference>
<evidence type="ECO:0000259" key="5">
    <source>
        <dbReference type="Pfam" id="PF01471"/>
    </source>
</evidence>